<dbReference type="InterPro" id="IPR011066">
    <property type="entry name" value="MscS_channel_C_sf"/>
</dbReference>
<reference evidence="12" key="1">
    <citation type="journal article" date="2019" name="Int. J. Syst. Evol. Microbiol.">
        <title>The Global Catalogue of Microorganisms (GCM) 10K type strain sequencing project: providing services to taxonomists for standard genome sequencing and annotation.</title>
        <authorList>
            <consortium name="The Broad Institute Genomics Platform"/>
            <consortium name="The Broad Institute Genome Sequencing Center for Infectious Disease"/>
            <person name="Wu L."/>
            <person name="Ma J."/>
        </authorList>
    </citation>
    <scope>NUCLEOTIDE SEQUENCE [LARGE SCALE GENOMIC DNA]</scope>
    <source>
        <strain evidence="12">JCM 17805</strain>
    </source>
</reference>
<dbReference type="InterPro" id="IPR023408">
    <property type="entry name" value="MscS_beta-dom_sf"/>
</dbReference>
<organism evidence="11 12">
    <name type="scientific">Kistimonas scapharcae</name>
    <dbReference type="NCBI Taxonomy" id="1036133"/>
    <lineage>
        <taxon>Bacteria</taxon>
        <taxon>Pseudomonadati</taxon>
        <taxon>Pseudomonadota</taxon>
        <taxon>Gammaproteobacteria</taxon>
        <taxon>Oceanospirillales</taxon>
        <taxon>Endozoicomonadaceae</taxon>
        <taxon>Kistimonas</taxon>
    </lineage>
</organism>
<keyword evidence="4 7" id="KW-0812">Transmembrane</keyword>
<evidence type="ECO:0000256" key="2">
    <source>
        <dbReference type="ARBA" id="ARBA00008017"/>
    </source>
</evidence>
<comment type="subcellular location">
    <subcellularLocation>
        <location evidence="7">Cell inner membrane</location>
        <topology evidence="7">Multi-pass membrane protein</topology>
    </subcellularLocation>
    <subcellularLocation>
        <location evidence="1">Cell membrane</location>
        <topology evidence="1">Multi-pass membrane protein</topology>
    </subcellularLocation>
</comment>
<keyword evidence="5 7" id="KW-1133">Transmembrane helix</keyword>
<dbReference type="InterPro" id="IPR006686">
    <property type="entry name" value="MscS_channel_CS"/>
</dbReference>
<evidence type="ECO:0000259" key="8">
    <source>
        <dbReference type="Pfam" id="PF00924"/>
    </source>
</evidence>
<evidence type="ECO:0000256" key="1">
    <source>
        <dbReference type="ARBA" id="ARBA00004651"/>
    </source>
</evidence>
<dbReference type="Gene3D" id="3.30.70.100">
    <property type="match status" value="1"/>
</dbReference>
<dbReference type="Pfam" id="PF00924">
    <property type="entry name" value="MS_channel_2nd"/>
    <property type="match status" value="1"/>
</dbReference>
<feature type="domain" description="Mechanosensitive ion channel MscS" evidence="8">
    <location>
        <begin position="110"/>
        <end position="176"/>
    </location>
</feature>
<evidence type="ECO:0000256" key="6">
    <source>
        <dbReference type="ARBA" id="ARBA00023136"/>
    </source>
</evidence>
<gene>
    <name evidence="11" type="ORF">GCM10023116_36130</name>
</gene>
<dbReference type="EMBL" id="BAABFL010000448">
    <property type="protein sequence ID" value="GAA4651329.1"/>
    <property type="molecule type" value="Genomic_DNA"/>
</dbReference>
<dbReference type="InterPro" id="IPR006685">
    <property type="entry name" value="MscS_channel_2nd"/>
</dbReference>
<keyword evidence="6 7" id="KW-0472">Membrane</keyword>
<keyword evidence="7" id="KW-0406">Ion transport</keyword>
<dbReference type="PANTHER" id="PTHR30221:SF1">
    <property type="entry name" value="SMALL-CONDUCTANCE MECHANOSENSITIVE CHANNEL"/>
    <property type="match status" value="1"/>
</dbReference>
<evidence type="ECO:0000259" key="9">
    <source>
        <dbReference type="Pfam" id="PF21082"/>
    </source>
</evidence>
<dbReference type="Pfam" id="PF21088">
    <property type="entry name" value="MS_channel_1st"/>
    <property type="match status" value="1"/>
</dbReference>
<dbReference type="InterPro" id="IPR010920">
    <property type="entry name" value="LSM_dom_sf"/>
</dbReference>
<dbReference type="PROSITE" id="PS01246">
    <property type="entry name" value="UPF0003"/>
    <property type="match status" value="1"/>
</dbReference>
<dbReference type="InterPro" id="IPR045275">
    <property type="entry name" value="MscS_archaea/bacteria_type"/>
</dbReference>
<dbReference type="InterPro" id="IPR049278">
    <property type="entry name" value="MS_channel_C"/>
</dbReference>
<feature type="transmembrane region" description="Helical" evidence="7">
    <location>
        <begin position="20"/>
        <end position="41"/>
    </location>
</feature>
<dbReference type="Gene3D" id="1.10.287.1260">
    <property type="match status" value="1"/>
</dbReference>
<keyword evidence="7" id="KW-0407">Ion channel</keyword>
<name>A0ABP8V7D1_9GAMM</name>
<dbReference type="RefSeq" id="WP_345197690.1">
    <property type="nucleotide sequence ID" value="NZ_BAABFL010000448.1"/>
</dbReference>
<keyword evidence="12" id="KW-1185">Reference proteome</keyword>
<evidence type="ECO:0000313" key="12">
    <source>
        <dbReference type="Proteomes" id="UP001500604"/>
    </source>
</evidence>
<comment type="similarity">
    <text evidence="2 7">Belongs to the MscS (TC 1.A.23) family.</text>
</comment>
<dbReference type="SUPFAM" id="SSF50182">
    <property type="entry name" value="Sm-like ribonucleoproteins"/>
    <property type="match status" value="1"/>
</dbReference>
<feature type="transmembrane region" description="Helical" evidence="7">
    <location>
        <begin position="89"/>
        <end position="107"/>
    </location>
</feature>
<evidence type="ECO:0000256" key="5">
    <source>
        <dbReference type="ARBA" id="ARBA00022989"/>
    </source>
</evidence>
<dbReference type="InterPro" id="IPR008910">
    <property type="entry name" value="MSC_TM_helix"/>
</dbReference>
<dbReference type="PANTHER" id="PTHR30221">
    <property type="entry name" value="SMALL-CONDUCTANCE MECHANOSENSITIVE CHANNEL"/>
    <property type="match status" value="1"/>
</dbReference>
<comment type="subunit">
    <text evidence="7">Homoheptamer.</text>
</comment>
<dbReference type="SUPFAM" id="SSF82689">
    <property type="entry name" value="Mechanosensitive channel protein MscS (YggB), C-terminal domain"/>
    <property type="match status" value="1"/>
</dbReference>
<feature type="transmembrane region" description="Helical" evidence="7">
    <location>
        <begin position="61"/>
        <end position="83"/>
    </location>
</feature>
<comment type="caution">
    <text evidence="11">The sequence shown here is derived from an EMBL/GenBank/DDBJ whole genome shotgun (WGS) entry which is preliminary data.</text>
</comment>
<dbReference type="Gene3D" id="2.30.30.60">
    <property type="match status" value="1"/>
</dbReference>
<accession>A0ABP8V7D1</accession>
<keyword evidence="7" id="KW-0997">Cell inner membrane</keyword>
<protein>
    <recommendedName>
        <fullName evidence="7">Small-conductance mechanosensitive channel</fullName>
    </recommendedName>
</protein>
<comment type="function">
    <text evidence="7">Mechanosensitive channel that participates in the regulation of osmotic pressure changes within the cell, opening in response to stretch forces in the membrane lipid bilayer, without the need for other proteins. Contributes to normal resistance to hypoosmotic shock. Forms an ion channel of 1.0 nanosiemens conductance with a slight preference for anions.</text>
</comment>
<evidence type="ECO:0000256" key="3">
    <source>
        <dbReference type="ARBA" id="ARBA00022475"/>
    </source>
</evidence>
<evidence type="ECO:0000313" key="11">
    <source>
        <dbReference type="EMBL" id="GAA4651329.1"/>
    </source>
</evidence>
<evidence type="ECO:0000256" key="4">
    <source>
        <dbReference type="ARBA" id="ARBA00022692"/>
    </source>
</evidence>
<dbReference type="InterPro" id="IPR011014">
    <property type="entry name" value="MscS_channel_TM-2"/>
</dbReference>
<dbReference type="InterPro" id="IPR049142">
    <property type="entry name" value="MS_channel_1st"/>
</dbReference>
<keyword evidence="3" id="KW-1003">Cell membrane</keyword>
<sequence>MSADIVNQASDWVARNDGIILQYIINLAAALLILLVGYIAAKMISSTMVRVMEKRRVDTTITRFCGNMTHYAILTFVGIAALGRIGVQTASFVAIIGAAGLAIGLALQGSLSNFASGVLLILFRPLKTGEYVEAAGTSGTVESVQIFTTVLMTPDNKMVVIPNANILNGNIINYSRTGTRRVDLVIGVSYKADLAQTKAVLKSVLEKESRLLKEPAATIGVSALADSSVNFVVRPWVKTEDYWDVYFDLHENIKIALDEAGIEIPFPQMDVHLEKVEA</sequence>
<dbReference type="Proteomes" id="UP001500604">
    <property type="component" value="Unassembled WGS sequence"/>
</dbReference>
<comment type="caution">
    <text evidence="7">Lacks conserved residue(s) required for the propagation of feature annotation.</text>
</comment>
<dbReference type="NCBIfam" id="NF007662">
    <property type="entry name" value="PRK10334.1"/>
    <property type="match status" value="1"/>
</dbReference>
<evidence type="ECO:0000256" key="7">
    <source>
        <dbReference type="RuleBase" id="RU369025"/>
    </source>
</evidence>
<keyword evidence="7" id="KW-0813">Transport</keyword>
<dbReference type="Pfam" id="PF21082">
    <property type="entry name" value="MS_channel_3rd"/>
    <property type="match status" value="1"/>
</dbReference>
<dbReference type="Pfam" id="PF05552">
    <property type="entry name" value="MS_channel_1st_1"/>
    <property type="match status" value="1"/>
</dbReference>
<feature type="domain" description="Mechanosensitive ion channel transmembrane helices 2/3" evidence="10">
    <location>
        <begin position="69"/>
        <end position="108"/>
    </location>
</feature>
<evidence type="ECO:0000259" key="10">
    <source>
        <dbReference type="Pfam" id="PF21088"/>
    </source>
</evidence>
<dbReference type="SUPFAM" id="SSF82861">
    <property type="entry name" value="Mechanosensitive channel protein MscS (YggB), transmembrane region"/>
    <property type="match status" value="1"/>
</dbReference>
<feature type="domain" description="Mechanosensitive ion channel MscS C-terminal" evidence="9">
    <location>
        <begin position="182"/>
        <end position="264"/>
    </location>
</feature>
<proteinExistence type="inferred from homology"/>